<proteinExistence type="predicted"/>
<gene>
    <name evidence="1" type="ORF">HNP33_003725</name>
</gene>
<dbReference type="Proteomes" id="UP000562492">
    <property type="component" value="Unassembled WGS sequence"/>
</dbReference>
<protein>
    <submittedName>
        <fullName evidence="1">Uncharacterized protein</fullName>
    </submittedName>
</protein>
<reference evidence="1 2" key="1">
    <citation type="submission" date="2020-08" db="EMBL/GenBank/DDBJ databases">
        <title>Functional genomics of gut bacteria from endangered species of beetles.</title>
        <authorList>
            <person name="Carlos-Shanley C."/>
        </authorList>
    </citation>
    <scope>NUCLEOTIDE SEQUENCE [LARGE SCALE GENOMIC DNA]</scope>
    <source>
        <strain evidence="1 2">S00124</strain>
    </source>
</reference>
<sequence length="61" mass="7161">MTDEIKMAQEIKRITENMKKPAFIDLINIMANEKFAKFKAYQRAGFDARQALELVIREVRS</sequence>
<evidence type="ECO:0000313" key="2">
    <source>
        <dbReference type="Proteomes" id="UP000562492"/>
    </source>
</evidence>
<name>A0ABR6RKA2_9BURK</name>
<dbReference type="EMBL" id="JACHKZ010000033">
    <property type="protein sequence ID" value="MBB6579611.1"/>
    <property type="molecule type" value="Genomic_DNA"/>
</dbReference>
<dbReference type="RefSeq" id="WP_184711076.1">
    <property type="nucleotide sequence ID" value="NZ_JACHKZ010000033.1"/>
</dbReference>
<evidence type="ECO:0000313" key="1">
    <source>
        <dbReference type="EMBL" id="MBB6579611.1"/>
    </source>
</evidence>
<organism evidence="1 2">
    <name type="scientific">Comamonas odontotermitis</name>
    <dbReference type="NCBI Taxonomy" id="379895"/>
    <lineage>
        <taxon>Bacteria</taxon>
        <taxon>Pseudomonadati</taxon>
        <taxon>Pseudomonadota</taxon>
        <taxon>Betaproteobacteria</taxon>
        <taxon>Burkholderiales</taxon>
        <taxon>Comamonadaceae</taxon>
        <taxon>Comamonas</taxon>
    </lineage>
</organism>
<comment type="caution">
    <text evidence="1">The sequence shown here is derived from an EMBL/GenBank/DDBJ whole genome shotgun (WGS) entry which is preliminary data.</text>
</comment>
<accession>A0ABR6RKA2</accession>
<keyword evidence="2" id="KW-1185">Reference proteome</keyword>